<name>A0A6C0JQZ9_9ZZZZ</name>
<organism evidence="1">
    <name type="scientific">viral metagenome</name>
    <dbReference type="NCBI Taxonomy" id="1070528"/>
    <lineage>
        <taxon>unclassified sequences</taxon>
        <taxon>metagenomes</taxon>
        <taxon>organismal metagenomes</taxon>
    </lineage>
</organism>
<protein>
    <submittedName>
        <fullName evidence="1">Uncharacterized protein</fullName>
    </submittedName>
</protein>
<dbReference type="Gene3D" id="3.40.50.300">
    <property type="entry name" value="P-loop containing nucleotide triphosphate hydrolases"/>
    <property type="match status" value="1"/>
</dbReference>
<dbReference type="SUPFAM" id="SSF52540">
    <property type="entry name" value="P-loop containing nucleoside triphosphate hydrolases"/>
    <property type="match status" value="1"/>
</dbReference>
<dbReference type="InterPro" id="IPR027417">
    <property type="entry name" value="P-loop_NTPase"/>
</dbReference>
<sequence length="134" mass="15860">MAHGYEFRVDITESLELSGELENNIYLENEYDFVFICFENGNRGSFMYARYISKQLMKKYKIPFLLIQTKTDVVVEDNFDKNINKFCHRYGIGLVRLSSKFGYDIDQPWLFCFRLLTGNQNIDLLRLSLVDNNI</sequence>
<dbReference type="CDD" id="cd00882">
    <property type="entry name" value="Ras_like_GTPase"/>
    <property type="match status" value="1"/>
</dbReference>
<evidence type="ECO:0000313" key="1">
    <source>
        <dbReference type="EMBL" id="QHU07979.1"/>
    </source>
</evidence>
<dbReference type="AlphaFoldDB" id="A0A6C0JQZ9"/>
<dbReference type="EMBL" id="MN740694">
    <property type="protein sequence ID" value="QHU07979.1"/>
    <property type="molecule type" value="Genomic_DNA"/>
</dbReference>
<proteinExistence type="predicted"/>
<reference evidence="1" key="1">
    <citation type="journal article" date="2020" name="Nature">
        <title>Giant virus diversity and host interactions through global metagenomics.</title>
        <authorList>
            <person name="Schulz F."/>
            <person name="Roux S."/>
            <person name="Paez-Espino D."/>
            <person name="Jungbluth S."/>
            <person name="Walsh D.A."/>
            <person name="Denef V.J."/>
            <person name="McMahon K.D."/>
            <person name="Konstantinidis K.T."/>
            <person name="Eloe-Fadrosh E.A."/>
            <person name="Kyrpides N.C."/>
            <person name="Woyke T."/>
        </authorList>
    </citation>
    <scope>NUCLEOTIDE SEQUENCE</scope>
    <source>
        <strain evidence="1">GVMAG-S-1062768-28</strain>
    </source>
</reference>
<accession>A0A6C0JQZ9</accession>